<dbReference type="EMBL" id="KP007361">
    <property type="protein sequence ID" value="AIZ02520.1"/>
    <property type="molecule type" value="Genomic_DNA"/>
</dbReference>
<feature type="domain" description="Fibritin C-terminal" evidence="1">
    <location>
        <begin position="374"/>
        <end position="454"/>
    </location>
</feature>
<reference evidence="2 3" key="1">
    <citation type="submission" date="2014-10" db="EMBL/GenBank/DDBJ databases">
        <title>VR bacteriophages - a small but diverse group of low-temperature viruses.</title>
        <authorList>
            <person name="Kaliniene L."/>
            <person name="Meskys R."/>
            <person name="Simoliunas E."/>
            <person name="Zajanckauskaite A."/>
            <person name="Truncaite L."/>
        </authorList>
    </citation>
    <scope>NUCLEOTIDE SEQUENCE [LARGE SCALE GENOMIC DNA]</scope>
</reference>
<dbReference type="Proteomes" id="UP000030717">
    <property type="component" value="Segment"/>
</dbReference>
<dbReference type="Gene3D" id="1.20.5.320">
    <property type="entry name" value="6-Phosphogluconate Dehydrogenase, domain 3"/>
    <property type="match status" value="3"/>
</dbReference>
<protein>
    <submittedName>
        <fullName evidence="2">Fibritin</fullName>
    </submittedName>
</protein>
<evidence type="ECO:0000313" key="3">
    <source>
        <dbReference type="Proteomes" id="UP000030717"/>
    </source>
</evidence>
<dbReference type="InterPro" id="IPR012473">
    <property type="entry name" value="Fibritin_C"/>
</dbReference>
<dbReference type="KEGG" id="vg:26636338"/>
<evidence type="ECO:0000313" key="2">
    <source>
        <dbReference type="EMBL" id="AIZ02520.1"/>
    </source>
</evidence>
<dbReference type="Gene3D" id="6.20.230.10">
    <property type="match status" value="1"/>
</dbReference>
<gene>
    <name evidence="2" type="primary">wac</name>
    <name evidence="2" type="ORF">VR25_176</name>
</gene>
<dbReference type="GeneID" id="26636338"/>
<dbReference type="SUPFAM" id="SSF58046">
    <property type="entry name" value="Fibritin"/>
    <property type="match status" value="3"/>
</dbReference>
<name>A0A0A7HG73_9CAUD</name>
<evidence type="ECO:0000259" key="1">
    <source>
        <dbReference type="Pfam" id="PF07921"/>
    </source>
</evidence>
<organism evidence="2 3">
    <name type="scientific">Escherichia phage vB_EcoM_VR25</name>
    <dbReference type="NCBI Taxonomy" id="1567028"/>
    <lineage>
        <taxon>Viruses</taxon>
        <taxon>Duplodnaviria</taxon>
        <taxon>Heunggongvirae</taxon>
        <taxon>Uroviricota</taxon>
        <taxon>Caudoviricetes</taxon>
        <taxon>Pantevenvirales</taxon>
        <taxon>Straboviridae</taxon>
        <taxon>Tevenvirinae</taxon>
        <taxon>Gaprivervirus</taxon>
        <taxon>Gaprivervirus vr25</taxon>
    </lineage>
</organism>
<proteinExistence type="predicted"/>
<sequence>MINKLELANLPFVDGVPEADQKRIEWIRNGDCLTAATTKYGHDGALNAAALGVQTNVETLEKNDTTTKDKVNEIVDSVNQIKEALDISTDASVIQQIETNRINIVSLQTGLAETDIALLDTSTNLGELQEDVGYYNPLEDGPYLTVRANINRIKREMGHYANQDINGDPLPEGETNDATGMKRIIIDNSTAIATTQRRLTILEDNYNDSDVGGLTIKLNEMREELGPRTEGIGKSPVYTRLTAVEAKAETNETDVSNIKAAIGFDQGQSIANRVGTLETKATNLENTTSGMNTRLSTVETDIGTDAEPTSINGRLKTLRDDMTGVRVVIGENTSSGLQGQVVALNVAVGISDSPAPTSLIPRMREVETSSRANTAAIQDIQAEIGNNQSGIKGSILTIKSQIDGTNPNGSTVAEKGILPTVETLNNEMPTKISDAPSDTKIYGRRDAAWVEIATGGDVSALTLRVDGIETRTGEAETKITELEGKVSALETELSKRPPVAPAADGLPYVLVDNAWVLLSTFVTLNPAP</sequence>
<keyword evidence="3" id="KW-1185">Reference proteome</keyword>
<dbReference type="PRINTS" id="PR01880">
    <property type="entry name" value="FIBRITIN"/>
</dbReference>
<dbReference type="RefSeq" id="YP_009209918.1">
    <property type="nucleotide sequence ID" value="NC_028925.1"/>
</dbReference>
<accession>A0A0A7HG73</accession>
<dbReference type="Pfam" id="PF07921">
    <property type="entry name" value="Fibritin_C"/>
    <property type="match status" value="1"/>
</dbReference>